<accession>A0ABP7M4F4</accession>
<dbReference type="Proteomes" id="UP001501565">
    <property type="component" value="Unassembled WGS sequence"/>
</dbReference>
<protein>
    <submittedName>
        <fullName evidence="1">Uncharacterized protein</fullName>
    </submittedName>
</protein>
<comment type="caution">
    <text evidence="1">The sequence shown here is derived from an EMBL/GenBank/DDBJ whole genome shotgun (WGS) entry which is preliminary data.</text>
</comment>
<dbReference type="RefSeq" id="WP_344794813.1">
    <property type="nucleotide sequence ID" value="NZ_BAABBN010000004.1"/>
</dbReference>
<gene>
    <name evidence="1" type="ORF">GCM10022277_03330</name>
</gene>
<evidence type="ECO:0000313" key="2">
    <source>
        <dbReference type="Proteomes" id="UP001501565"/>
    </source>
</evidence>
<organism evidence="1 2">
    <name type="scientific">Litoribacillus peritrichatus</name>
    <dbReference type="NCBI Taxonomy" id="718191"/>
    <lineage>
        <taxon>Bacteria</taxon>
        <taxon>Pseudomonadati</taxon>
        <taxon>Pseudomonadota</taxon>
        <taxon>Gammaproteobacteria</taxon>
        <taxon>Oceanospirillales</taxon>
        <taxon>Oceanospirillaceae</taxon>
        <taxon>Litoribacillus</taxon>
    </lineage>
</organism>
<proteinExistence type="predicted"/>
<dbReference type="EMBL" id="BAABBN010000004">
    <property type="protein sequence ID" value="GAA3911977.1"/>
    <property type="molecule type" value="Genomic_DNA"/>
</dbReference>
<reference evidence="2" key="1">
    <citation type="journal article" date="2019" name="Int. J. Syst. Evol. Microbiol.">
        <title>The Global Catalogue of Microorganisms (GCM) 10K type strain sequencing project: providing services to taxonomists for standard genome sequencing and annotation.</title>
        <authorList>
            <consortium name="The Broad Institute Genomics Platform"/>
            <consortium name="The Broad Institute Genome Sequencing Center for Infectious Disease"/>
            <person name="Wu L."/>
            <person name="Ma J."/>
        </authorList>
    </citation>
    <scope>NUCLEOTIDE SEQUENCE [LARGE SCALE GENOMIC DNA]</scope>
    <source>
        <strain evidence="2">JCM 17551</strain>
    </source>
</reference>
<keyword evidence="2" id="KW-1185">Reference proteome</keyword>
<sequence>MQVKDDWLATIICALNDAIKFNDALRSSETVSDLEDIEEWLMQIFECKEYLREEIVKNPKLFAQLEKHFKI</sequence>
<evidence type="ECO:0000313" key="1">
    <source>
        <dbReference type="EMBL" id="GAA3911977.1"/>
    </source>
</evidence>
<name>A0ABP7M4F4_9GAMM</name>